<dbReference type="GeneID" id="97289639"/>
<sequence>MESKIKKPTLNFPLLQKIFVAANIRRWNDQATPVEFIELDKQAHKIVIAYLLAHYEMLENHREIDFERLILQFCYEFLERIILTDIKPPVFHKLVEKHNKALVDFVCEQLEEDLQGFGFLESMRSYLYGEVNNIEKQILKASHYYASKWEFDIIYHFNPYLYDVQSIKNIIDKQVQEHYHLAGIKHIVLYKDARELINMFGQLRFQKRWSQTPRVPCTSVLGHTLIVALCAYLLGYDLKFSKTMQIQHFFCGIFHDLPEILTRDIISPIKKNIEGLDAFIKEIEEEAVKEKILNIVPESIAKEIVYYTQNEFKNRYKRNNNIVYSRHLGEEFLQEIATLNPKAPVFGEFLKYCDHLSAFLEAKISIYHGIKSRDLVEGAKNLEYSYNAKTLNGIDLGYLFREFRE</sequence>
<dbReference type="Pfam" id="PF13023">
    <property type="entry name" value="HD_3"/>
    <property type="match status" value="1"/>
</dbReference>
<proteinExistence type="predicted"/>
<gene>
    <name evidence="2" type="ORF">BCM31_02360</name>
</gene>
<keyword evidence="3" id="KW-1185">Reference proteome</keyword>
<organism evidence="2 3">
    <name type="scientific">Helicobacter winghamensis</name>
    <dbReference type="NCBI Taxonomy" id="157268"/>
    <lineage>
        <taxon>Bacteria</taxon>
        <taxon>Pseudomonadati</taxon>
        <taxon>Campylobacterota</taxon>
        <taxon>Epsilonproteobacteria</taxon>
        <taxon>Campylobacterales</taxon>
        <taxon>Helicobacteraceae</taxon>
        <taxon>Helicobacter</taxon>
    </lineage>
</organism>
<dbReference type="OrthoDB" id="48898at2"/>
<dbReference type="EMBL" id="MBPK01000040">
    <property type="protein sequence ID" value="PKT80825.1"/>
    <property type="molecule type" value="Genomic_DNA"/>
</dbReference>
<dbReference type="AlphaFoldDB" id="A0A2N3PIV0"/>
<dbReference type="Proteomes" id="UP000233350">
    <property type="component" value="Unassembled WGS sequence"/>
</dbReference>
<comment type="caution">
    <text evidence="2">The sequence shown here is derived from an EMBL/GenBank/DDBJ whole genome shotgun (WGS) entry which is preliminary data.</text>
</comment>
<evidence type="ECO:0000259" key="1">
    <source>
        <dbReference type="Pfam" id="PF13023"/>
    </source>
</evidence>
<dbReference type="Gene3D" id="1.10.3210.10">
    <property type="entry name" value="Hypothetical protein af1432"/>
    <property type="match status" value="2"/>
</dbReference>
<dbReference type="InterPro" id="IPR006674">
    <property type="entry name" value="HD_domain"/>
</dbReference>
<protein>
    <submittedName>
        <fullName evidence="2">Competence protein ComGF</fullName>
    </submittedName>
</protein>
<dbReference type="RefSeq" id="WP_006801756.1">
    <property type="nucleotide sequence ID" value="NZ_CABKOI010000021.1"/>
</dbReference>
<dbReference type="SUPFAM" id="SSF109604">
    <property type="entry name" value="HD-domain/PDEase-like"/>
    <property type="match status" value="1"/>
</dbReference>
<evidence type="ECO:0000313" key="2">
    <source>
        <dbReference type="EMBL" id="PKT80825.1"/>
    </source>
</evidence>
<accession>A0A2N3PIV0</accession>
<evidence type="ECO:0000313" key="3">
    <source>
        <dbReference type="Proteomes" id="UP000233350"/>
    </source>
</evidence>
<dbReference type="STRING" id="556267.HWAG_00064"/>
<feature type="domain" description="HD" evidence="1">
    <location>
        <begin position="201"/>
        <end position="382"/>
    </location>
</feature>
<name>A0A2N3PIV0_9HELI</name>
<reference evidence="2 3" key="1">
    <citation type="submission" date="2016-07" db="EMBL/GenBank/DDBJ databases">
        <title>Detection of Helicobacter winghamensis from caecal content of red fox (Vulpes vulpes).</title>
        <authorList>
            <person name="Zanoni R.G."/>
            <person name="Florio D."/>
            <person name="Caffara M."/>
            <person name="Renzi M."/>
            <person name="Parisi A."/>
            <person name="Pasquali F."/>
            <person name="Manfreda G."/>
        </authorList>
    </citation>
    <scope>NUCLEOTIDE SEQUENCE [LARGE SCALE GENOMIC DNA]</scope>
    <source>
        <strain evidence="2 3">295_13</strain>
    </source>
</reference>